<dbReference type="PANTHER" id="PTHR32309">
    <property type="entry name" value="TYROSINE-PROTEIN KINASE"/>
    <property type="match status" value="1"/>
</dbReference>
<keyword evidence="4 6" id="KW-1133">Transmembrane helix</keyword>
<reference evidence="8 9" key="1">
    <citation type="submission" date="2015-12" db="EMBL/GenBank/DDBJ databases">
        <title>Phylogenomics in the description of a new species in the Pseudomonas syringae group.</title>
        <authorList>
            <person name="Busquets A."/>
            <person name="Gomila M."/>
            <person name="Beiki F."/>
            <person name="Rahimian H."/>
            <person name="Mulet M."/>
            <person name="Sanchez D."/>
            <person name="Garcia-Valdes E."/>
            <person name="Lalucat J."/>
        </authorList>
    </citation>
    <scope>NUCLEOTIDE SEQUENCE [LARGE SCALE GENOMIC DNA]</scope>
    <source>
        <strain evidence="8 9">S25</strain>
    </source>
</reference>
<proteinExistence type="predicted"/>
<comment type="subcellular location">
    <subcellularLocation>
        <location evidence="1">Cell membrane</location>
        <topology evidence="1">Multi-pass membrane protein</topology>
    </subcellularLocation>
</comment>
<dbReference type="EMBL" id="LOHG01000007">
    <property type="protein sequence ID" value="MCI8210373.1"/>
    <property type="molecule type" value="Genomic_DNA"/>
</dbReference>
<protein>
    <recommendedName>
        <fullName evidence="7">Polysaccharide chain length determinant N-terminal domain-containing protein</fullName>
    </recommendedName>
</protein>
<dbReference type="RefSeq" id="WP_243246555.1">
    <property type="nucleotide sequence ID" value="NZ_LOHG01000007.1"/>
</dbReference>
<evidence type="ECO:0000313" key="9">
    <source>
        <dbReference type="Proteomes" id="UP001320513"/>
    </source>
</evidence>
<evidence type="ECO:0000256" key="1">
    <source>
        <dbReference type="ARBA" id="ARBA00004651"/>
    </source>
</evidence>
<accession>A0ABS9ZIJ9</accession>
<feature type="transmembrane region" description="Helical" evidence="6">
    <location>
        <begin position="316"/>
        <end position="338"/>
    </location>
</feature>
<dbReference type="InterPro" id="IPR003856">
    <property type="entry name" value="LPS_length_determ_N"/>
</dbReference>
<evidence type="ECO:0000256" key="4">
    <source>
        <dbReference type="ARBA" id="ARBA00022989"/>
    </source>
</evidence>
<name>A0ABS9ZIJ9_9PSED</name>
<sequence length="356" mass="39642">MRSEDKYSGEEDVGFFDLMVSLFARKTLVAGIAFLAIIVSMAYVFLKQPIYEAKLFIHPPSQNDISSLNYGRGESSGLRMLGIEDVYAVFVQTLQSESARYDYFRAVVVPALGDDQSKGFTSEMFKSFNKTLTVAMPSKDSPQVYVVTLEHSDPEKAARWVSEFVALVAQRASREIIKSVQSDAELKANNLDQQVSSGQESARNQREDRIARLTEALAIARSIGMERPVRFFGPTANGRPSEADGVLAYMRGTRALEAEIQNLQERPSDDPFIGDLRHKQSLSKFYRQLKIDPAGISVYRQDGNIELPHEPVKPRAALIILLGGVIGLIVGILIAVILDFLDVRASKREESFADQR</sequence>
<dbReference type="Gene3D" id="3.30.1890.10">
    <property type="entry name" value="FepE-like"/>
    <property type="match status" value="1"/>
</dbReference>
<feature type="domain" description="Polysaccharide chain length determinant N-terminal" evidence="7">
    <location>
        <begin position="15"/>
        <end position="100"/>
    </location>
</feature>
<dbReference type="PANTHER" id="PTHR32309:SF13">
    <property type="entry name" value="FERRIC ENTEROBACTIN TRANSPORT PROTEIN FEPE"/>
    <property type="match status" value="1"/>
</dbReference>
<evidence type="ECO:0000256" key="6">
    <source>
        <dbReference type="SAM" id="Phobius"/>
    </source>
</evidence>
<evidence type="ECO:0000256" key="2">
    <source>
        <dbReference type="ARBA" id="ARBA00022475"/>
    </source>
</evidence>
<keyword evidence="9" id="KW-1185">Reference proteome</keyword>
<organism evidence="8 9">
    <name type="scientific">Pseudomonas maioricensis</name>
    <dbReference type="NCBI Taxonomy" id="1766623"/>
    <lineage>
        <taxon>Bacteria</taxon>
        <taxon>Pseudomonadati</taxon>
        <taxon>Pseudomonadota</taxon>
        <taxon>Gammaproteobacteria</taxon>
        <taxon>Pseudomonadales</taxon>
        <taxon>Pseudomonadaceae</taxon>
        <taxon>Pseudomonas</taxon>
    </lineage>
</organism>
<evidence type="ECO:0000256" key="5">
    <source>
        <dbReference type="ARBA" id="ARBA00023136"/>
    </source>
</evidence>
<dbReference type="Proteomes" id="UP001320513">
    <property type="component" value="Unassembled WGS sequence"/>
</dbReference>
<keyword evidence="3 6" id="KW-0812">Transmembrane</keyword>
<dbReference type="SUPFAM" id="SSF160355">
    <property type="entry name" value="Bacterial polysaccharide co-polymerase-like"/>
    <property type="match status" value="1"/>
</dbReference>
<evidence type="ECO:0000313" key="8">
    <source>
        <dbReference type="EMBL" id="MCI8210373.1"/>
    </source>
</evidence>
<keyword evidence="5 6" id="KW-0472">Membrane</keyword>
<comment type="caution">
    <text evidence="8">The sequence shown here is derived from an EMBL/GenBank/DDBJ whole genome shotgun (WGS) entry which is preliminary data.</text>
</comment>
<dbReference type="InterPro" id="IPR050445">
    <property type="entry name" value="Bact_polysacc_biosynth/exp"/>
</dbReference>
<gene>
    <name evidence="8" type="ORF">AUC61_12575</name>
</gene>
<feature type="transmembrane region" description="Helical" evidence="6">
    <location>
        <begin position="28"/>
        <end position="46"/>
    </location>
</feature>
<evidence type="ECO:0000259" key="7">
    <source>
        <dbReference type="Pfam" id="PF02706"/>
    </source>
</evidence>
<keyword evidence="2" id="KW-1003">Cell membrane</keyword>
<dbReference type="Pfam" id="PF02706">
    <property type="entry name" value="Wzz"/>
    <property type="match status" value="1"/>
</dbReference>
<evidence type="ECO:0000256" key="3">
    <source>
        <dbReference type="ARBA" id="ARBA00022692"/>
    </source>
</evidence>